<evidence type="ECO:0000256" key="3">
    <source>
        <dbReference type="ARBA" id="ARBA00022471"/>
    </source>
</evidence>
<dbReference type="InterPro" id="IPR010264">
    <property type="entry name" value="Self-incomp_S1"/>
</dbReference>
<keyword evidence="7" id="KW-1133">Transmembrane helix</keyword>
<name>A0AAP0N5C5_LIQFO</name>
<keyword evidence="7" id="KW-0812">Transmembrane</keyword>
<feature type="transmembrane region" description="Helical" evidence="7">
    <location>
        <begin position="12"/>
        <end position="32"/>
    </location>
</feature>
<dbReference type="Pfam" id="PF05938">
    <property type="entry name" value="Self-incomp_S1"/>
    <property type="match status" value="1"/>
</dbReference>
<sequence>MGWFNSSSHHLVLIVTVVLSLYQFSLVSGIFFERVHVYVLNELEPGKTLSLHCKSKDDDLGMQQIIFNQTYEWSFHNNFFGRTLFWCFMSWEKSLGVYASGSFNIYEGSRDQFRCRKRCWWKIKEDGLFSLNRDSFIWEHLYDWP</sequence>
<dbReference type="GO" id="GO:0005576">
    <property type="term" value="C:extracellular region"/>
    <property type="evidence" value="ECO:0007669"/>
    <property type="project" value="UniProtKB-SubCell"/>
</dbReference>
<keyword evidence="4 6" id="KW-0964">Secreted</keyword>
<keyword evidence="3 6" id="KW-0713">Self-incompatibility</keyword>
<evidence type="ECO:0000256" key="4">
    <source>
        <dbReference type="ARBA" id="ARBA00022525"/>
    </source>
</evidence>
<organism evidence="8 9">
    <name type="scientific">Liquidambar formosana</name>
    <name type="common">Formosan gum</name>
    <dbReference type="NCBI Taxonomy" id="63359"/>
    <lineage>
        <taxon>Eukaryota</taxon>
        <taxon>Viridiplantae</taxon>
        <taxon>Streptophyta</taxon>
        <taxon>Embryophyta</taxon>
        <taxon>Tracheophyta</taxon>
        <taxon>Spermatophyta</taxon>
        <taxon>Magnoliopsida</taxon>
        <taxon>eudicotyledons</taxon>
        <taxon>Gunneridae</taxon>
        <taxon>Pentapetalae</taxon>
        <taxon>Saxifragales</taxon>
        <taxon>Altingiaceae</taxon>
        <taxon>Liquidambar</taxon>
    </lineage>
</organism>
<dbReference type="Proteomes" id="UP001415857">
    <property type="component" value="Unassembled WGS sequence"/>
</dbReference>
<dbReference type="PANTHER" id="PTHR31232">
    <property type="match status" value="1"/>
</dbReference>
<evidence type="ECO:0000313" key="9">
    <source>
        <dbReference type="Proteomes" id="UP001415857"/>
    </source>
</evidence>
<evidence type="ECO:0000313" key="8">
    <source>
        <dbReference type="EMBL" id="KAK9266002.1"/>
    </source>
</evidence>
<dbReference type="GO" id="GO:0060320">
    <property type="term" value="P:rejection of self pollen"/>
    <property type="evidence" value="ECO:0007669"/>
    <property type="project" value="UniProtKB-KW"/>
</dbReference>
<gene>
    <name evidence="8" type="ORF">L1049_028602</name>
</gene>
<comment type="subcellular location">
    <subcellularLocation>
        <location evidence="1 6">Secreted</location>
    </subcellularLocation>
</comment>
<evidence type="ECO:0000256" key="2">
    <source>
        <dbReference type="ARBA" id="ARBA00005581"/>
    </source>
</evidence>
<keyword evidence="5" id="KW-0732">Signal</keyword>
<dbReference type="EMBL" id="JBBPBK010000263">
    <property type="protein sequence ID" value="KAK9266002.1"/>
    <property type="molecule type" value="Genomic_DNA"/>
</dbReference>
<dbReference type="AlphaFoldDB" id="A0AAP0N5C5"/>
<evidence type="ECO:0000256" key="1">
    <source>
        <dbReference type="ARBA" id="ARBA00004613"/>
    </source>
</evidence>
<comment type="caution">
    <text evidence="8">The sequence shown here is derived from an EMBL/GenBank/DDBJ whole genome shotgun (WGS) entry which is preliminary data.</text>
</comment>
<keyword evidence="7" id="KW-0472">Membrane</keyword>
<evidence type="ECO:0000256" key="7">
    <source>
        <dbReference type="SAM" id="Phobius"/>
    </source>
</evidence>
<reference evidence="8 9" key="1">
    <citation type="journal article" date="2024" name="Plant J.">
        <title>Genome sequences and population genomics reveal climatic adaptation and genomic divergence between two closely related sweetgum species.</title>
        <authorList>
            <person name="Xu W.Q."/>
            <person name="Ren C.Q."/>
            <person name="Zhang X.Y."/>
            <person name="Comes H.P."/>
            <person name="Liu X.H."/>
            <person name="Li Y.G."/>
            <person name="Kettle C.J."/>
            <person name="Jalonen R."/>
            <person name="Gaisberger H."/>
            <person name="Ma Y.Z."/>
            <person name="Qiu Y.X."/>
        </authorList>
    </citation>
    <scope>NUCLEOTIDE SEQUENCE [LARGE SCALE GENOMIC DNA]</scope>
    <source>
        <strain evidence="8">Hangzhou</strain>
    </source>
</reference>
<protein>
    <recommendedName>
        <fullName evidence="6">S-protein homolog</fullName>
    </recommendedName>
</protein>
<keyword evidence="9" id="KW-1185">Reference proteome</keyword>
<comment type="similarity">
    <text evidence="2 6">Belongs to the plant self-incompatibility (S1) protein family.</text>
</comment>
<accession>A0AAP0N5C5</accession>
<evidence type="ECO:0000256" key="5">
    <source>
        <dbReference type="ARBA" id="ARBA00022729"/>
    </source>
</evidence>
<dbReference type="PANTHER" id="PTHR31232:SF18">
    <property type="entry name" value="S-PROTEIN HOMOLOG"/>
    <property type="match status" value="1"/>
</dbReference>
<evidence type="ECO:0000256" key="6">
    <source>
        <dbReference type="RuleBase" id="RU367044"/>
    </source>
</evidence>
<proteinExistence type="inferred from homology"/>